<dbReference type="EMBL" id="JAWZYT010001053">
    <property type="protein sequence ID" value="KAK4316024.1"/>
    <property type="molecule type" value="Genomic_DNA"/>
</dbReference>
<dbReference type="Proteomes" id="UP001292094">
    <property type="component" value="Unassembled WGS sequence"/>
</dbReference>
<feature type="domain" description="PDZ" evidence="2">
    <location>
        <begin position="63"/>
        <end position="138"/>
    </location>
</feature>
<evidence type="ECO:0000313" key="3">
    <source>
        <dbReference type="EMBL" id="KAK4316024.1"/>
    </source>
</evidence>
<feature type="compositionally biased region" description="Low complexity" evidence="1">
    <location>
        <begin position="737"/>
        <end position="749"/>
    </location>
</feature>
<dbReference type="PANTHER" id="PTHR15545:SF8">
    <property type="entry name" value="SLO-INTERACTING PROTEIN 1"/>
    <property type="match status" value="1"/>
</dbReference>
<name>A0AAE1UES3_9EUCA</name>
<organism evidence="3 4">
    <name type="scientific">Petrolisthes manimaculis</name>
    <dbReference type="NCBI Taxonomy" id="1843537"/>
    <lineage>
        <taxon>Eukaryota</taxon>
        <taxon>Metazoa</taxon>
        <taxon>Ecdysozoa</taxon>
        <taxon>Arthropoda</taxon>
        <taxon>Crustacea</taxon>
        <taxon>Multicrustacea</taxon>
        <taxon>Malacostraca</taxon>
        <taxon>Eumalacostraca</taxon>
        <taxon>Eucarida</taxon>
        <taxon>Decapoda</taxon>
        <taxon>Pleocyemata</taxon>
        <taxon>Anomura</taxon>
        <taxon>Galatheoidea</taxon>
        <taxon>Porcellanidae</taxon>
        <taxon>Petrolisthes</taxon>
    </lineage>
</organism>
<dbReference type="PROSITE" id="PS50106">
    <property type="entry name" value="PDZ"/>
    <property type="match status" value="1"/>
</dbReference>
<dbReference type="InterPro" id="IPR051971">
    <property type="entry name" value="E3_ubiquitin-PDZ_ligase"/>
</dbReference>
<feature type="compositionally biased region" description="Polar residues" evidence="1">
    <location>
        <begin position="475"/>
        <end position="487"/>
    </location>
</feature>
<accession>A0AAE1UES3</accession>
<sequence>MIQGPEIILERETSTEKLGLTLYYSSAPAPPPPHHTPANQDEGVVEGEDEGGGQQGGGDEDVEGGVGEGISVGMYKGVVTEVLVSQIEPGTVASKDGRLRIGDQILRINGVELTTRAQTEELFAGCGTRVSLLVSRTQYYDEDDLVEGEVLEDVVEEEEEVELLDANSEFHTSRSPALSGRSSNSGEARKVVQEHPATTRSSSASSSSSSSSCERRPSKKKVSSVSTTSSCSSQVKVRSEGHSTIDREMVALDEKMADLAEECEKLEANHKATHQRELDPQYKVPHDKPRQKEQYKVTGKSVTSSSSSQGSKGVSSRPPAKTPLPAGSESEHIYESIPDVSESDEPIYCLPYESGRNGQRIQQPRLLAQPKQSSQKVIQVHPPSQPPHPQIQLQPQSSQVAPQQQPGRSGRGSGGTSSSSGGSSVRERRAAEKQQSVEKWVRENPHPRSPTKTSPPVSLPATKRPDLPQDERDSSSAYNTGDSTGSTHRPPHTLELSLGQDPSLRQSTLTLCPPTHDQSLQVSLESDTYSAISCDSCRRCMRLPPLNSSLPQKSSMMGRSSHGHNPSFSTTAPRTRPHPSSQKVGPPDSESNRNYVTFLPAQTMYTNAANLQQTIWLQQQLFRQALTRESTAPSTPATSTRGLPPRAPPRTPHDEPVKMEWKVKRRPDGTRYITQRPVRNKILKERALKINEERAGLTTDDDAMSEMKLGRYWSREERKRHLEKERERRRRHEQFRRQQLQQQTQQQPHHPTEEPPPALRTCTLENGVHQSLWRDHSSRRKAPATLESAHRKSSVSRKREGEEGVYGARPIPVPANPPPPPPPPHHANQVVKGLLSVTTV</sequence>
<dbReference type="AlphaFoldDB" id="A0AAE1UES3"/>
<feature type="compositionally biased region" description="Low complexity" evidence="1">
    <location>
        <begin position="630"/>
        <end position="640"/>
    </location>
</feature>
<feature type="region of interest" description="Disordered" evidence="1">
    <location>
        <begin position="627"/>
        <end position="656"/>
    </location>
</feature>
<keyword evidence="4" id="KW-1185">Reference proteome</keyword>
<feature type="region of interest" description="Disordered" evidence="1">
    <location>
        <begin position="263"/>
        <end position="498"/>
    </location>
</feature>
<feature type="region of interest" description="Disordered" evidence="1">
    <location>
        <begin position="161"/>
        <end position="246"/>
    </location>
</feature>
<feature type="compositionally biased region" description="Polar residues" evidence="1">
    <location>
        <begin position="548"/>
        <end position="583"/>
    </location>
</feature>
<feature type="compositionally biased region" description="Low complexity" evidence="1">
    <location>
        <begin position="223"/>
        <end position="236"/>
    </location>
</feature>
<dbReference type="PANTHER" id="PTHR15545">
    <property type="entry name" value="PDZ DOMAIN CONTAINING RING FINGER PROTEIN 3, 4"/>
    <property type="match status" value="1"/>
</dbReference>
<feature type="compositionally biased region" description="Low complexity" evidence="1">
    <location>
        <begin position="296"/>
        <end position="316"/>
    </location>
</feature>
<dbReference type="SUPFAM" id="SSF50156">
    <property type="entry name" value="PDZ domain-like"/>
    <property type="match status" value="1"/>
</dbReference>
<feature type="compositionally biased region" description="Polar residues" evidence="1">
    <location>
        <begin position="169"/>
        <end position="186"/>
    </location>
</feature>
<protein>
    <recommendedName>
        <fullName evidence="2">PDZ domain-containing protein</fullName>
    </recommendedName>
</protein>
<evidence type="ECO:0000313" key="4">
    <source>
        <dbReference type="Proteomes" id="UP001292094"/>
    </source>
</evidence>
<dbReference type="InterPro" id="IPR001478">
    <property type="entry name" value="PDZ"/>
</dbReference>
<feature type="region of interest" description="Disordered" evidence="1">
    <location>
        <begin position="548"/>
        <end position="594"/>
    </location>
</feature>
<feature type="region of interest" description="Disordered" evidence="1">
    <location>
        <begin position="19"/>
        <end position="66"/>
    </location>
</feature>
<dbReference type="Gene3D" id="2.30.42.10">
    <property type="match status" value="1"/>
</dbReference>
<evidence type="ECO:0000256" key="1">
    <source>
        <dbReference type="SAM" id="MobiDB-lite"/>
    </source>
</evidence>
<evidence type="ECO:0000259" key="2">
    <source>
        <dbReference type="PROSITE" id="PS50106"/>
    </source>
</evidence>
<feature type="compositionally biased region" description="Low complexity" evidence="1">
    <location>
        <begin position="390"/>
        <end position="408"/>
    </location>
</feature>
<feature type="compositionally biased region" description="Low complexity" evidence="1">
    <location>
        <begin position="201"/>
        <end position="212"/>
    </location>
</feature>
<reference evidence="3" key="1">
    <citation type="submission" date="2023-11" db="EMBL/GenBank/DDBJ databases">
        <title>Genome assemblies of two species of porcelain crab, Petrolisthes cinctipes and Petrolisthes manimaculis (Anomura: Porcellanidae).</title>
        <authorList>
            <person name="Angst P."/>
        </authorList>
    </citation>
    <scope>NUCLEOTIDE SEQUENCE</scope>
    <source>
        <strain evidence="3">PB745_02</strain>
        <tissue evidence="3">Gill</tissue>
    </source>
</reference>
<proteinExistence type="predicted"/>
<feature type="compositionally biased region" description="Basic and acidic residues" evidence="1">
    <location>
        <begin position="263"/>
        <end position="295"/>
    </location>
</feature>
<feature type="compositionally biased region" description="Basic and acidic residues" evidence="1">
    <location>
        <begin position="463"/>
        <end position="474"/>
    </location>
</feature>
<gene>
    <name evidence="3" type="ORF">Pmani_012789</name>
</gene>
<feature type="compositionally biased region" description="Basic and acidic residues" evidence="1">
    <location>
        <begin position="425"/>
        <end position="446"/>
    </location>
</feature>
<dbReference type="SMART" id="SM00228">
    <property type="entry name" value="PDZ"/>
    <property type="match status" value="1"/>
</dbReference>
<comment type="caution">
    <text evidence="3">The sequence shown here is derived from an EMBL/GenBank/DDBJ whole genome shotgun (WGS) entry which is preliminary data.</text>
</comment>
<dbReference type="InterPro" id="IPR036034">
    <property type="entry name" value="PDZ_sf"/>
</dbReference>
<feature type="region of interest" description="Disordered" evidence="1">
    <location>
        <begin position="718"/>
        <end position="829"/>
    </location>
</feature>
<dbReference type="Pfam" id="PF00595">
    <property type="entry name" value="PDZ"/>
    <property type="match status" value="1"/>
</dbReference>
<feature type="compositionally biased region" description="Basic and acidic residues" evidence="1">
    <location>
        <begin position="237"/>
        <end position="246"/>
    </location>
</feature>
<feature type="compositionally biased region" description="Pro residues" evidence="1">
    <location>
        <begin position="811"/>
        <end position="825"/>
    </location>
</feature>